<feature type="domain" description="Helicase C-terminal" evidence="4">
    <location>
        <begin position="360"/>
        <end position="522"/>
    </location>
</feature>
<accession>A0A9N8EU54</accession>
<dbReference type="Gene3D" id="3.40.50.300">
    <property type="entry name" value="P-loop containing nucleotide triphosphate hydrolases"/>
    <property type="match status" value="1"/>
</dbReference>
<dbReference type="GO" id="GO:0031297">
    <property type="term" value="P:replication fork processing"/>
    <property type="evidence" value="ECO:0007669"/>
    <property type="project" value="TreeGrafter"/>
</dbReference>
<dbReference type="PROSITE" id="PS51194">
    <property type="entry name" value="HELICASE_CTER"/>
    <property type="match status" value="1"/>
</dbReference>
<dbReference type="InterPro" id="IPR014001">
    <property type="entry name" value="Helicase_ATP-bd"/>
</dbReference>
<keyword evidence="6" id="KW-1185">Reference proteome</keyword>
<dbReference type="SMART" id="SM00490">
    <property type="entry name" value="HELICc"/>
    <property type="match status" value="1"/>
</dbReference>
<dbReference type="GO" id="GO:0005524">
    <property type="term" value="F:ATP binding"/>
    <property type="evidence" value="ECO:0007669"/>
    <property type="project" value="InterPro"/>
</dbReference>
<dbReference type="Pfam" id="PF00271">
    <property type="entry name" value="Helicase_C"/>
    <property type="match status" value="1"/>
</dbReference>
<dbReference type="OrthoDB" id="45145at2759"/>
<dbReference type="InterPro" id="IPR027417">
    <property type="entry name" value="P-loop_NTPase"/>
</dbReference>
<gene>
    <name evidence="5" type="ORF">SEMRO_1885_G303530.1</name>
</gene>
<reference evidence="5" key="1">
    <citation type="submission" date="2020-06" db="EMBL/GenBank/DDBJ databases">
        <authorList>
            <consortium name="Plant Systems Biology data submission"/>
        </authorList>
    </citation>
    <scope>NUCLEOTIDE SEQUENCE</scope>
    <source>
        <strain evidence="5">D6</strain>
    </source>
</reference>
<evidence type="ECO:0000256" key="1">
    <source>
        <dbReference type="ARBA" id="ARBA00022801"/>
    </source>
</evidence>
<dbReference type="Pfam" id="PF00176">
    <property type="entry name" value="SNF2-rel_dom"/>
    <property type="match status" value="1"/>
</dbReference>
<keyword evidence="1" id="KW-0378">Hydrolase</keyword>
<dbReference type="SUPFAM" id="SSF52540">
    <property type="entry name" value="P-loop containing nucleoside triphosphate hydrolases"/>
    <property type="match status" value="2"/>
</dbReference>
<evidence type="ECO:0000259" key="3">
    <source>
        <dbReference type="PROSITE" id="PS51192"/>
    </source>
</evidence>
<comment type="caution">
    <text evidence="5">The sequence shown here is derived from an EMBL/GenBank/DDBJ whole genome shotgun (WGS) entry which is preliminary data.</text>
</comment>
<dbReference type="PANTHER" id="PTHR45766:SF6">
    <property type="entry name" value="SWI_SNF-RELATED MATRIX-ASSOCIATED ACTIN-DEPENDENT REGULATOR OF CHROMATIN SUBFAMILY A-LIKE PROTEIN 1"/>
    <property type="match status" value="1"/>
</dbReference>
<dbReference type="GO" id="GO:0006281">
    <property type="term" value="P:DNA repair"/>
    <property type="evidence" value="ECO:0007669"/>
    <property type="project" value="TreeGrafter"/>
</dbReference>
<feature type="signal peptide" evidence="2">
    <location>
        <begin position="1"/>
        <end position="18"/>
    </location>
</feature>
<feature type="chain" id="PRO_5040252516" evidence="2">
    <location>
        <begin position="19"/>
        <end position="649"/>
    </location>
</feature>
<evidence type="ECO:0000256" key="2">
    <source>
        <dbReference type="SAM" id="SignalP"/>
    </source>
</evidence>
<dbReference type="PROSITE" id="PS51192">
    <property type="entry name" value="HELICASE_ATP_BIND_1"/>
    <property type="match status" value="1"/>
</dbReference>
<evidence type="ECO:0000313" key="5">
    <source>
        <dbReference type="EMBL" id="CAB9526773.1"/>
    </source>
</evidence>
<dbReference type="InterPro" id="IPR038718">
    <property type="entry name" value="SNF2-like_sf"/>
</dbReference>
<dbReference type="AlphaFoldDB" id="A0A9N8EU54"/>
<keyword evidence="2" id="KW-0732">Signal</keyword>
<organism evidence="5 6">
    <name type="scientific">Seminavis robusta</name>
    <dbReference type="NCBI Taxonomy" id="568900"/>
    <lineage>
        <taxon>Eukaryota</taxon>
        <taxon>Sar</taxon>
        <taxon>Stramenopiles</taxon>
        <taxon>Ochrophyta</taxon>
        <taxon>Bacillariophyta</taxon>
        <taxon>Bacillariophyceae</taxon>
        <taxon>Bacillariophycidae</taxon>
        <taxon>Naviculales</taxon>
        <taxon>Naviculaceae</taxon>
        <taxon>Seminavis</taxon>
    </lineage>
</organism>
<dbReference type="EMBL" id="CAICTM010001883">
    <property type="protein sequence ID" value="CAB9526773.1"/>
    <property type="molecule type" value="Genomic_DNA"/>
</dbReference>
<dbReference type="SMART" id="SM00487">
    <property type="entry name" value="DEXDc"/>
    <property type="match status" value="1"/>
</dbReference>
<dbReference type="GO" id="GO:0043596">
    <property type="term" value="C:nuclear replication fork"/>
    <property type="evidence" value="ECO:0007669"/>
    <property type="project" value="TreeGrafter"/>
</dbReference>
<dbReference type="PANTHER" id="PTHR45766">
    <property type="entry name" value="DNA ANNEALING HELICASE AND ENDONUCLEASE ZRANB3 FAMILY MEMBER"/>
    <property type="match status" value="1"/>
</dbReference>
<proteinExistence type="predicted"/>
<evidence type="ECO:0000313" key="6">
    <source>
        <dbReference type="Proteomes" id="UP001153069"/>
    </source>
</evidence>
<dbReference type="InterPro" id="IPR000330">
    <property type="entry name" value="SNF2_N"/>
</dbReference>
<dbReference type="GO" id="GO:0016787">
    <property type="term" value="F:hydrolase activity"/>
    <property type="evidence" value="ECO:0007669"/>
    <property type="project" value="UniProtKB-KW"/>
</dbReference>
<feature type="domain" description="Helicase ATP-binding" evidence="3">
    <location>
        <begin position="51"/>
        <end position="219"/>
    </location>
</feature>
<dbReference type="Proteomes" id="UP001153069">
    <property type="component" value="Unassembled WGS sequence"/>
</dbReference>
<evidence type="ECO:0000259" key="4">
    <source>
        <dbReference type="PROSITE" id="PS51194"/>
    </source>
</evidence>
<dbReference type="Gene3D" id="3.40.50.10810">
    <property type="entry name" value="Tandem AAA-ATPase domain"/>
    <property type="match status" value="1"/>
</dbReference>
<dbReference type="CDD" id="cd18793">
    <property type="entry name" value="SF2_C_SNF"/>
    <property type="match status" value="1"/>
</dbReference>
<sequence length="649" mass="73913">MAALYLLLLLAAVRTTASFQNHVDTTQTAAPSEQPQLQPKPELFPYQQDGVERLVSQKRLLLADEMGMGKTVQCIEALNRIGKEDSTILIICPKSVLGVWQQELEQWLNPDLASCWTVHIASMKEKPSPQPGSVTIINYDICFKLEKELHKPDYQVMICDECHALKSVDSKRTRSILGKMTGKRRKPGIQSEYLWLLTGTPVLNRPVELFPIVHSVDPDGFTDFDDYANRYCDPKTRDIYVRGRRVTVKEFSGAANLGELSKRLDPIMVRRCKSEVLTQLPPKLRSCRCLIADQDIAREERELLREALQGSGFNENTAGMDLNDFGSNAQQLLSYIEKGKSTKEMLATISAVRQETAQRKLDPAIELLEEYLTQEKVVVFVHHRAIFDSLMDHFGKTAVGIKGGIDRIERDEAVRQFQHDPNVRLFVGSIRACGLGLTLTAASHVVFLELDWSPGIMAQAEDRCHRVGQVSNVRVEYFVFKGTIDEWLSRSLIFKQHSIDEILPEKILPEPEEMPETDETGYLLDFGKHEGIPVSDAPRSYVRFLLQKEVWRKRPNLRRALASMGLLEEEPPPVMKTQQSAIAPLHASINNDQFEAADYMFDFGMYKGMKWEQVPTSYRKWILGKKIWRNRNREALLEALVRAGFDPNR</sequence>
<dbReference type="InterPro" id="IPR001650">
    <property type="entry name" value="Helicase_C-like"/>
</dbReference>
<name>A0A9N8EU54_9STRA</name>
<protein>
    <submittedName>
        <fullName evidence="5">Regulator of chromatin subfamily A-like protein 1</fullName>
    </submittedName>
</protein>
<dbReference type="InterPro" id="IPR049730">
    <property type="entry name" value="SNF2/RAD54-like_C"/>
</dbReference>